<sequence length="216" mass="24387">MKRLLFLSAFFLSAVSSYAQLNVPLMHQLIENSKTEHGKQIDAKNQQAKNTAVEATNKTLMTSVKDRYRTLQERFAKMSIVFDAVNIGISATPLVREIIKEQQKIVVYAQSDPLLIPIALDSEVIFVQKANSLVNYLIGLCAVIGDVNQMKVSDRRILFEHILNELRNISYLSGGVARTLQASVMKKRGTDPFSDYINREETLVNDIMNNVKILKQ</sequence>
<feature type="chain" id="PRO_5016282456" description="Plasmid transfer protein" evidence="1">
    <location>
        <begin position="20"/>
        <end position="216"/>
    </location>
</feature>
<evidence type="ECO:0008006" key="4">
    <source>
        <dbReference type="Google" id="ProtNLM"/>
    </source>
</evidence>
<accession>A0A317EH36</accession>
<dbReference type="RefSeq" id="WP_109927415.1">
    <property type="nucleotide sequence ID" value="NZ_QGNZ01000006.1"/>
</dbReference>
<feature type="signal peptide" evidence="1">
    <location>
        <begin position="1"/>
        <end position="19"/>
    </location>
</feature>
<reference evidence="2 3" key="1">
    <citation type="submission" date="2018-05" db="EMBL/GenBank/DDBJ databases">
        <title>Pedobacter paludis sp. nov., isolated from wetland soil.</title>
        <authorList>
            <person name="Zhang Y."/>
            <person name="Wang G."/>
        </authorList>
    </citation>
    <scope>NUCLEOTIDE SEQUENCE [LARGE SCALE GENOMIC DNA]</scope>
    <source>
        <strain evidence="2 3">KCTC22721</strain>
    </source>
</reference>
<protein>
    <recommendedName>
        <fullName evidence="4">Plasmid transfer protein</fullName>
    </recommendedName>
</protein>
<dbReference type="AlphaFoldDB" id="A0A317EH36"/>
<organism evidence="2 3">
    <name type="scientific">Pedobacter yonginense</name>
    <dbReference type="NCBI Taxonomy" id="651869"/>
    <lineage>
        <taxon>Bacteria</taxon>
        <taxon>Pseudomonadati</taxon>
        <taxon>Bacteroidota</taxon>
        <taxon>Sphingobacteriia</taxon>
        <taxon>Sphingobacteriales</taxon>
        <taxon>Sphingobacteriaceae</taxon>
        <taxon>Pedobacter</taxon>
    </lineage>
</organism>
<gene>
    <name evidence="2" type="ORF">DHW03_18850</name>
</gene>
<comment type="caution">
    <text evidence="2">The sequence shown here is derived from an EMBL/GenBank/DDBJ whole genome shotgun (WGS) entry which is preliminary data.</text>
</comment>
<name>A0A317EH36_9SPHI</name>
<evidence type="ECO:0000313" key="2">
    <source>
        <dbReference type="EMBL" id="PWS25894.1"/>
    </source>
</evidence>
<keyword evidence="1" id="KW-0732">Signal</keyword>
<dbReference type="Proteomes" id="UP000245379">
    <property type="component" value="Unassembled WGS sequence"/>
</dbReference>
<dbReference type="EMBL" id="QGNZ01000006">
    <property type="protein sequence ID" value="PWS25894.1"/>
    <property type="molecule type" value="Genomic_DNA"/>
</dbReference>
<evidence type="ECO:0000313" key="3">
    <source>
        <dbReference type="Proteomes" id="UP000245379"/>
    </source>
</evidence>
<dbReference type="OrthoDB" id="822368at2"/>
<keyword evidence="3" id="KW-1185">Reference proteome</keyword>
<proteinExistence type="predicted"/>
<evidence type="ECO:0000256" key="1">
    <source>
        <dbReference type="SAM" id="SignalP"/>
    </source>
</evidence>